<reference evidence="1" key="1">
    <citation type="journal article" date="2018" name="Genome Biol. Evol.">
        <title>Genomics and development of Lentinus tigrinus, a white-rot wood-decaying mushroom with dimorphic fruiting bodies.</title>
        <authorList>
            <person name="Wu B."/>
            <person name="Xu Z."/>
            <person name="Knudson A."/>
            <person name="Carlson A."/>
            <person name="Chen N."/>
            <person name="Kovaka S."/>
            <person name="LaButti K."/>
            <person name="Lipzen A."/>
            <person name="Pennachio C."/>
            <person name="Riley R."/>
            <person name="Schakwitz W."/>
            <person name="Umezawa K."/>
            <person name="Ohm R.A."/>
            <person name="Grigoriev I.V."/>
            <person name="Nagy L.G."/>
            <person name="Gibbons J."/>
            <person name="Hibbett D."/>
        </authorList>
    </citation>
    <scope>NUCLEOTIDE SEQUENCE [LARGE SCALE GENOMIC DNA]</scope>
    <source>
        <strain evidence="1">ALCF2SS1-6</strain>
    </source>
</reference>
<gene>
    <name evidence="1" type="ORF">L227DRAFT_423439</name>
</gene>
<dbReference type="EMBL" id="ML122332">
    <property type="protein sequence ID" value="RPD53011.1"/>
    <property type="molecule type" value="Genomic_DNA"/>
</dbReference>
<sequence>MSTSLDRLPPSCPCRRYTAQEAIPAATTTIPQRCASYRCILNPAARSAAAAIDVATSAAGRSAAADAIAHILALHAHAHSRTSASSPPYLHPMLDRSLVILIITAYPYMRSFPPASHRLLSKHFAFTLAHMPSSWSECHKSFLNTTNHACLWPLVPYTGTSPCQDRTCSRDGQMHRGSRLT</sequence>
<evidence type="ECO:0000313" key="2">
    <source>
        <dbReference type="Proteomes" id="UP000313359"/>
    </source>
</evidence>
<accession>A0A5C2RPF7</accession>
<dbReference type="Proteomes" id="UP000313359">
    <property type="component" value="Unassembled WGS sequence"/>
</dbReference>
<keyword evidence="2" id="KW-1185">Reference proteome</keyword>
<dbReference type="AlphaFoldDB" id="A0A5C2RPF7"/>
<proteinExistence type="predicted"/>
<evidence type="ECO:0000313" key="1">
    <source>
        <dbReference type="EMBL" id="RPD53011.1"/>
    </source>
</evidence>
<protein>
    <submittedName>
        <fullName evidence="1">Uncharacterized protein</fullName>
    </submittedName>
</protein>
<name>A0A5C2RPF7_9APHY</name>
<organism evidence="1 2">
    <name type="scientific">Lentinus tigrinus ALCF2SS1-6</name>
    <dbReference type="NCBI Taxonomy" id="1328759"/>
    <lineage>
        <taxon>Eukaryota</taxon>
        <taxon>Fungi</taxon>
        <taxon>Dikarya</taxon>
        <taxon>Basidiomycota</taxon>
        <taxon>Agaricomycotina</taxon>
        <taxon>Agaricomycetes</taxon>
        <taxon>Polyporales</taxon>
        <taxon>Polyporaceae</taxon>
        <taxon>Lentinus</taxon>
    </lineage>
</organism>